<dbReference type="RefSeq" id="XP_022146859.1">
    <property type="nucleotide sequence ID" value="XM_022291167.1"/>
</dbReference>
<dbReference type="GO" id="GO:0005634">
    <property type="term" value="C:nucleus"/>
    <property type="evidence" value="ECO:0007669"/>
    <property type="project" value="UniProtKB-SubCell"/>
</dbReference>
<keyword evidence="2" id="KW-0805">Transcription regulation</keyword>
<dbReference type="Pfam" id="PF03106">
    <property type="entry name" value="WRKY"/>
    <property type="match status" value="1"/>
</dbReference>
<dbReference type="SUPFAM" id="SSF118290">
    <property type="entry name" value="WRKY DNA-binding domain"/>
    <property type="match status" value="1"/>
</dbReference>
<proteinExistence type="predicted"/>
<dbReference type="InterPro" id="IPR036576">
    <property type="entry name" value="WRKY_dom_sf"/>
</dbReference>
<reference evidence="8" key="1">
    <citation type="submission" date="2025-08" db="UniProtKB">
        <authorList>
            <consortium name="RefSeq"/>
        </authorList>
    </citation>
    <scope>IDENTIFICATION</scope>
    <source>
        <strain evidence="8">OHB3-1</strain>
    </source>
</reference>
<evidence type="ECO:0000256" key="1">
    <source>
        <dbReference type="ARBA" id="ARBA00004123"/>
    </source>
</evidence>
<organism evidence="7 8">
    <name type="scientific">Momordica charantia</name>
    <name type="common">Bitter gourd</name>
    <name type="synonym">Balsam pear</name>
    <dbReference type="NCBI Taxonomy" id="3673"/>
    <lineage>
        <taxon>Eukaryota</taxon>
        <taxon>Viridiplantae</taxon>
        <taxon>Streptophyta</taxon>
        <taxon>Embryophyta</taxon>
        <taxon>Tracheophyta</taxon>
        <taxon>Spermatophyta</taxon>
        <taxon>Magnoliopsida</taxon>
        <taxon>eudicotyledons</taxon>
        <taxon>Gunneridae</taxon>
        <taxon>Pentapetalae</taxon>
        <taxon>rosids</taxon>
        <taxon>fabids</taxon>
        <taxon>Cucurbitales</taxon>
        <taxon>Cucurbitaceae</taxon>
        <taxon>Momordiceae</taxon>
        <taxon>Momordica</taxon>
    </lineage>
</organism>
<protein>
    <submittedName>
        <fullName evidence="8">WRKY transcription factor 55</fullName>
    </submittedName>
</protein>
<evidence type="ECO:0000256" key="5">
    <source>
        <dbReference type="ARBA" id="ARBA00023242"/>
    </source>
</evidence>
<dbReference type="SMART" id="SM00774">
    <property type="entry name" value="WRKY"/>
    <property type="match status" value="1"/>
</dbReference>
<name>A0A6J1CZA4_MOMCH</name>
<dbReference type="OrthoDB" id="684963at2759"/>
<dbReference type="GeneID" id="111015956"/>
<dbReference type="PROSITE" id="PS50811">
    <property type="entry name" value="WRKY"/>
    <property type="match status" value="1"/>
</dbReference>
<dbReference type="InterPro" id="IPR003657">
    <property type="entry name" value="WRKY_dom"/>
</dbReference>
<evidence type="ECO:0000256" key="3">
    <source>
        <dbReference type="ARBA" id="ARBA00023125"/>
    </source>
</evidence>
<dbReference type="GO" id="GO:0043565">
    <property type="term" value="F:sequence-specific DNA binding"/>
    <property type="evidence" value="ECO:0007669"/>
    <property type="project" value="InterPro"/>
</dbReference>
<evidence type="ECO:0000259" key="6">
    <source>
        <dbReference type="PROSITE" id="PS50811"/>
    </source>
</evidence>
<keyword evidence="7" id="KW-1185">Reference proteome</keyword>
<sequence length="305" mass="33477">MEEAISLILRGCSLARELEFSVLNNNVNFRQPQMVAQSCDEILSVFAAAKDRLSSHERPPSDVGLEEWLRSTCSQAMELAQMQMRTPVAAVAVAPPLPVTMEDSGKMVGIGLASSSQKGRTRKYDMEKRTVRVAAPLIGNTELPPDDGFTWRKYGQKEILGCRFPRGYFRCTHQKLYHCPAKKHVQRLDADPHTFEVTYRGDHTCHMSATAPSAAPPDVACSQHMAQFRSPSGGWLSMDFGSATGSGAPATARYGRDGGGDQFPVLDMADAMFNSGSCSSNSMDSIFAACVAEEHHKWDKDDHKN</sequence>
<gene>
    <name evidence="8" type="primary">LOC111015956</name>
</gene>
<dbReference type="GO" id="GO:0003700">
    <property type="term" value="F:DNA-binding transcription factor activity"/>
    <property type="evidence" value="ECO:0007669"/>
    <property type="project" value="InterPro"/>
</dbReference>
<evidence type="ECO:0000256" key="4">
    <source>
        <dbReference type="ARBA" id="ARBA00023163"/>
    </source>
</evidence>
<keyword evidence="4" id="KW-0804">Transcription</keyword>
<evidence type="ECO:0000313" key="8">
    <source>
        <dbReference type="RefSeq" id="XP_022146859.1"/>
    </source>
</evidence>
<dbReference type="Proteomes" id="UP000504603">
    <property type="component" value="Unplaced"/>
</dbReference>
<dbReference type="Gene3D" id="2.20.25.80">
    <property type="entry name" value="WRKY domain"/>
    <property type="match status" value="1"/>
</dbReference>
<comment type="subcellular location">
    <subcellularLocation>
        <location evidence="1">Nucleus</location>
    </subcellularLocation>
</comment>
<keyword evidence="5" id="KW-0539">Nucleus</keyword>
<dbReference type="KEGG" id="mcha:111015956"/>
<dbReference type="InterPro" id="IPR044810">
    <property type="entry name" value="WRKY_plant"/>
</dbReference>
<feature type="domain" description="WRKY" evidence="6">
    <location>
        <begin position="146"/>
        <end position="208"/>
    </location>
</feature>
<dbReference type="PANTHER" id="PTHR31282">
    <property type="entry name" value="WRKY TRANSCRIPTION FACTOR 21-RELATED"/>
    <property type="match status" value="1"/>
</dbReference>
<dbReference type="AlphaFoldDB" id="A0A6J1CZA4"/>
<evidence type="ECO:0000313" key="7">
    <source>
        <dbReference type="Proteomes" id="UP000504603"/>
    </source>
</evidence>
<accession>A0A6J1CZA4</accession>
<evidence type="ECO:0000256" key="2">
    <source>
        <dbReference type="ARBA" id="ARBA00023015"/>
    </source>
</evidence>
<keyword evidence="3" id="KW-0238">DNA-binding</keyword>